<accession>A0A0K2TQ71</accession>
<protein>
    <submittedName>
        <fullName evidence="1">Uncharacterized protein</fullName>
    </submittedName>
</protein>
<reference evidence="1" key="1">
    <citation type="submission" date="2014-05" db="EMBL/GenBank/DDBJ databases">
        <authorList>
            <person name="Chronopoulou M."/>
        </authorList>
    </citation>
    <scope>NUCLEOTIDE SEQUENCE</scope>
    <source>
        <tissue evidence="1">Whole organism</tissue>
    </source>
</reference>
<evidence type="ECO:0000313" key="1">
    <source>
        <dbReference type="EMBL" id="CDW27965.1"/>
    </source>
</evidence>
<name>A0A0K2TQ71_LEPSM</name>
<dbReference type="EMBL" id="HACA01010604">
    <property type="protein sequence ID" value="CDW27965.1"/>
    <property type="molecule type" value="Transcribed_RNA"/>
</dbReference>
<sequence>SIVPTVGQEGQFLTKHATTNGVNIKKRGGSQTSVVHVSRYNLVFLLTLL</sequence>
<dbReference type="AlphaFoldDB" id="A0A0K2TQ71"/>
<feature type="non-terminal residue" evidence="1">
    <location>
        <position position="1"/>
    </location>
</feature>
<proteinExistence type="predicted"/>
<organism evidence="1">
    <name type="scientific">Lepeophtheirus salmonis</name>
    <name type="common">Salmon louse</name>
    <name type="synonym">Caligus salmonis</name>
    <dbReference type="NCBI Taxonomy" id="72036"/>
    <lineage>
        <taxon>Eukaryota</taxon>
        <taxon>Metazoa</taxon>
        <taxon>Ecdysozoa</taxon>
        <taxon>Arthropoda</taxon>
        <taxon>Crustacea</taxon>
        <taxon>Multicrustacea</taxon>
        <taxon>Hexanauplia</taxon>
        <taxon>Copepoda</taxon>
        <taxon>Siphonostomatoida</taxon>
        <taxon>Caligidae</taxon>
        <taxon>Lepeophtheirus</taxon>
    </lineage>
</organism>